<dbReference type="AlphaFoldDB" id="U7QJ61"/>
<evidence type="ECO:0000256" key="1">
    <source>
        <dbReference type="SAM" id="MobiDB-lite"/>
    </source>
</evidence>
<evidence type="ECO:0000313" key="2">
    <source>
        <dbReference type="EMBL" id="ERT07908.1"/>
    </source>
</evidence>
<feature type="compositionally biased region" description="Polar residues" evidence="1">
    <location>
        <begin position="125"/>
        <end position="138"/>
    </location>
</feature>
<reference evidence="2 3" key="1">
    <citation type="journal article" date="2013" name="Front. Microbiol.">
        <title>Comparative genomic analyses of the cyanobacterium, Lyngbya aestuarii BL J, a powerful hydrogen producer.</title>
        <authorList>
            <person name="Kothari A."/>
            <person name="Vaughn M."/>
            <person name="Garcia-Pichel F."/>
        </authorList>
    </citation>
    <scope>NUCLEOTIDE SEQUENCE [LARGE SCALE GENOMIC DNA]</scope>
    <source>
        <strain evidence="2 3">BL J</strain>
    </source>
</reference>
<accession>U7QJ61</accession>
<sequence>MSSEALAKLFKQFQTKVQCVVLNACYSEEQAQAIHQYIDCVVGMNKAVGDVAAINFSTAFYEALGAGKSYDKCFNFAGNSIDLEGISESDTPQIRYRPRHYISDIEETQQAQNQDDSSFKPMSEQPKSQSMNFSGGTFSKVQLGQAGRDLTQTQKFNSDHS</sequence>
<comment type="caution">
    <text evidence="2">The sequence shown here is derived from an EMBL/GenBank/DDBJ whole genome shotgun (WGS) entry which is preliminary data.</text>
</comment>
<evidence type="ECO:0008006" key="4">
    <source>
        <dbReference type="Google" id="ProtNLM"/>
    </source>
</evidence>
<protein>
    <recommendedName>
        <fullName evidence="4">CHAT domain protein</fullName>
    </recommendedName>
</protein>
<feature type="region of interest" description="Disordered" evidence="1">
    <location>
        <begin position="108"/>
        <end position="138"/>
    </location>
</feature>
<keyword evidence="3" id="KW-1185">Reference proteome</keyword>
<name>U7QJ61_9CYAN</name>
<dbReference type="EMBL" id="AUZM01000016">
    <property type="protein sequence ID" value="ERT07908.1"/>
    <property type="molecule type" value="Genomic_DNA"/>
</dbReference>
<gene>
    <name evidence="2" type="ORF">M595_2141</name>
</gene>
<dbReference type="RefSeq" id="WP_023065866.1">
    <property type="nucleotide sequence ID" value="NZ_AUZM01000016.1"/>
</dbReference>
<dbReference type="Proteomes" id="UP000017127">
    <property type="component" value="Unassembled WGS sequence"/>
</dbReference>
<proteinExistence type="predicted"/>
<organism evidence="2 3">
    <name type="scientific">Lyngbya aestuarii BL J</name>
    <dbReference type="NCBI Taxonomy" id="1348334"/>
    <lineage>
        <taxon>Bacteria</taxon>
        <taxon>Bacillati</taxon>
        <taxon>Cyanobacteriota</taxon>
        <taxon>Cyanophyceae</taxon>
        <taxon>Oscillatoriophycideae</taxon>
        <taxon>Oscillatoriales</taxon>
        <taxon>Microcoleaceae</taxon>
        <taxon>Lyngbya</taxon>
    </lineage>
</organism>
<dbReference type="PATRIC" id="fig|1348334.3.peg.2078"/>
<evidence type="ECO:0000313" key="3">
    <source>
        <dbReference type="Proteomes" id="UP000017127"/>
    </source>
</evidence>